<evidence type="ECO:0000313" key="12">
    <source>
        <dbReference type="EMBL" id="GAA0747536.1"/>
    </source>
</evidence>
<evidence type="ECO:0000256" key="2">
    <source>
        <dbReference type="ARBA" id="ARBA00022475"/>
    </source>
</evidence>
<dbReference type="Pfam" id="PF01098">
    <property type="entry name" value="FTSW_RODA_SPOVE"/>
    <property type="match status" value="1"/>
</dbReference>
<feature type="transmembrane region" description="Helical" evidence="11">
    <location>
        <begin position="50"/>
        <end position="72"/>
    </location>
</feature>
<gene>
    <name evidence="11 12" type="primary">rodA</name>
    <name evidence="12" type="ORF">GCM10008906_36730</name>
</gene>
<proteinExistence type="inferred from homology"/>
<dbReference type="PANTHER" id="PTHR30474:SF1">
    <property type="entry name" value="PEPTIDOGLYCAN GLYCOSYLTRANSFERASE MRDB"/>
    <property type="match status" value="1"/>
</dbReference>
<keyword evidence="2 11" id="KW-1003">Cell membrane</keyword>
<feature type="transmembrane region" description="Helical" evidence="11">
    <location>
        <begin position="317"/>
        <end position="336"/>
    </location>
</feature>
<keyword evidence="10 11" id="KW-0961">Cell wall biogenesis/degradation</keyword>
<feature type="transmembrane region" description="Helical" evidence="11">
    <location>
        <begin position="20"/>
        <end position="38"/>
    </location>
</feature>
<dbReference type="Proteomes" id="UP001501510">
    <property type="component" value="Unassembled WGS sequence"/>
</dbReference>
<name>A0ABN1JVY0_9CLOT</name>
<comment type="catalytic activity">
    <reaction evidence="11">
        <text>[GlcNAc-(1-&gt;4)-Mur2Ac(oyl-L-Ala-gamma-D-Glu-L-Lys-D-Ala-D-Ala)](n)-di-trans,octa-cis-undecaprenyl diphosphate + beta-D-GlcNAc-(1-&gt;4)-Mur2Ac(oyl-L-Ala-gamma-D-Glu-L-Lys-D-Ala-D-Ala)-di-trans,octa-cis-undecaprenyl diphosphate = [GlcNAc-(1-&gt;4)-Mur2Ac(oyl-L-Ala-gamma-D-Glu-L-Lys-D-Ala-D-Ala)](n+1)-di-trans,octa-cis-undecaprenyl diphosphate + di-trans,octa-cis-undecaprenyl diphosphate + H(+)</text>
        <dbReference type="Rhea" id="RHEA:23708"/>
        <dbReference type="Rhea" id="RHEA-COMP:9602"/>
        <dbReference type="Rhea" id="RHEA-COMP:9603"/>
        <dbReference type="ChEBI" id="CHEBI:15378"/>
        <dbReference type="ChEBI" id="CHEBI:58405"/>
        <dbReference type="ChEBI" id="CHEBI:60033"/>
        <dbReference type="ChEBI" id="CHEBI:78435"/>
        <dbReference type="EC" id="2.4.99.28"/>
    </reaction>
</comment>
<feature type="transmembrane region" description="Helical" evidence="11">
    <location>
        <begin position="342"/>
        <end position="363"/>
    </location>
</feature>
<dbReference type="PANTHER" id="PTHR30474">
    <property type="entry name" value="CELL CYCLE PROTEIN"/>
    <property type="match status" value="1"/>
</dbReference>
<comment type="pathway">
    <text evidence="11">Cell wall biogenesis; peptidoglycan biosynthesis.</text>
</comment>
<keyword evidence="6 11" id="KW-0133">Cell shape</keyword>
<keyword evidence="9 11" id="KW-0472">Membrane</keyword>
<keyword evidence="5 11" id="KW-0812">Transmembrane</keyword>
<comment type="similarity">
    <text evidence="11">Belongs to the SEDS family. MrdB/RodA subfamily.</text>
</comment>
<dbReference type="PROSITE" id="PS00428">
    <property type="entry name" value="FTSW_RODA_SPOVE"/>
    <property type="match status" value="1"/>
</dbReference>
<evidence type="ECO:0000256" key="1">
    <source>
        <dbReference type="ARBA" id="ARBA00004141"/>
    </source>
</evidence>
<dbReference type="NCBIfam" id="TIGR02210">
    <property type="entry name" value="rodA_shape"/>
    <property type="match status" value="1"/>
</dbReference>
<evidence type="ECO:0000313" key="13">
    <source>
        <dbReference type="Proteomes" id="UP001501510"/>
    </source>
</evidence>
<protein>
    <recommendedName>
        <fullName evidence="11">Peptidoglycan glycosyltransferase RodA</fullName>
        <shortName evidence="11">PGT</shortName>
        <ecNumber evidence="11">2.4.99.28</ecNumber>
    </recommendedName>
    <alternativeName>
        <fullName evidence="11">Cell elongation protein RodA</fullName>
    </alternativeName>
    <alternativeName>
        <fullName evidence="11">Cell wall polymerase</fullName>
    </alternativeName>
    <alternativeName>
        <fullName evidence="11">Peptidoglycan polymerase</fullName>
        <shortName evidence="11">PG polymerase</shortName>
    </alternativeName>
</protein>
<reference evidence="12 13" key="1">
    <citation type="journal article" date="2019" name="Int. J. Syst. Evol. Microbiol.">
        <title>The Global Catalogue of Microorganisms (GCM) 10K type strain sequencing project: providing services to taxonomists for standard genome sequencing and annotation.</title>
        <authorList>
            <consortium name="The Broad Institute Genomics Platform"/>
            <consortium name="The Broad Institute Genome Sequencing Center for Infectious Disease"/>
            <person name="Wu L."/>
            <person name="Ma J."/>
        </authorList>
    </citation>
    <scope>NUCLEOTIDE SEQUENCE [LARGE SCALE GENOMIC DNA]</scope>
    <source>
        <strain evidence="12 13">JCM 1407</strain>
    </source>
</reference>
<sequence>MLEKFIINRKMLKQLDFSIILIQIVIMAFSAVNVYSATRLSSGNIYFIKQLVWLGAGLGLTYLILIFDYIIIENYAAILYWFSVFLLILNDTIFKQVVNGAGSWMKIGPLQIQPSEFAKVALIIMLAKKLDDMEGDINNFKNFFILVFYAVIPMVLILIQPDMGMTMVCFFSVLGIVFIAGLNWKAILGGLSGLVGLVAIIWNTPLMKPYWKIRLTSFLNPEADELNAGMQLVQSKIGIGSGGVFGKGFLKGTQISGGFIPESQTDFIFAVVGEEWGLVGAIVLLLLYVILIYKFIKIAKRSKDVFGKMVAAGVASLFLFSILQNIGMAIGIMPITGITLPFMSYGGTSVLTNFMAVALVLNIGMRRKKINF</sequence>
<dbReference type="EC" id="2.4.99.28" evidence="11"/>
<evidence type="ECO:0000256" key="6">
    <source>
        <dbReference type="ARBA" id="ARBA00022960"/>
    </source>
</evidence>
<evidence type="ECO:0000256" key="3">
    <source>
        <dbReference type="ARBA" id="ARBA00022676"/>
    </source>
</evidence>
<organism evidence="12 13">
    <name type="scientific">Clostridium oceanicum</name>
    <dbReference type="NCBI Taxonomy" id="1543"/>
    <lineage>
        <taxon>Bacteria</taxon>
        <taxon>Bacillati</taxon>
        <taxon>Bacillota</taxon>
        <taxon>Clostridia</taxon>
        <taxon>Eubacteriales</taxon>
        <taxon>Clostridiaceae</taxon>
        <taxon>Clostridium</taxon>
    </lineage>
</organism>
<accession>A0ABN1JVY0</accession>
<keyword evidence="8 11" id="KW-1133">Transmembrane helix</keyword>
<dbReference type="InterPro" id="IPR018365">
    <property type="entry name" value="Cell_cycle_FtsW-rel_CS"/>
</dbReference>
<dbReference type="RefSeq" id="WP_343764147.1">
    <property type="nucleotide sequence ID" value="NZ_BAAACG010000019.1"/>
</dbReference>
<evidence type="ECO:0000256" key="8">
    <source>
        <dbReference type="ARBA" id="ARBA00022989"/>
    </source>
</evidence>
<dbReference type="EMBL" id="BAAACG010000019">
    <property type="protein sequence ID" value="GAA0747536.1"/>
    <property type="molecule type" value="Genomic_DNA"/>
</dbReference>
<feature type="transmembrane region" description="Helical" evidence="11">
    <location>
        <begin position="191"/>
        <end position="211"/>
    </location>
</feature>
<feature type="transmembrane region" description="Helical" evidence="11">
    <location>
        <begin position="143"/>
        <end position="159"/>
    </location>
</feature>
<evidence type="ECO:0000256" key="4">
    <source>
        <dbReference type="ARBA" id="ARBA00022679"/>
    </source>
</evidence>
<comment type="subcellular location">
    <subcellularLocation>
        <location evidence="11">Cell membrane</location>
        <topology evidence="11">Multi-pass membrane protein</topology>
    </subcellularLocation>
    <subcellularLocation>
        <location evidence="1">Membrane</location>
        <topology evidence="1">Multi-pass membrane protein</topology>
    </subcellularLocation>
</comment>
<evidence type="ECO:0000256" key="7">
    <source>
        <dbReference type="ARBA" id="ARBA00022984"/>
    </source>
</evidence>
<dbReference type="InterPro" id="IPR001182">
    <property type="entry name" value="FtsW/RodA"/>
</dbReference>
<keyword evidence="4 11" id="KW-0808">Transferase</keyword>
<evidence type="ECO:0000256" key="10">
    <source>
        <dbReference type="ARBA" id="ARBA00023316"/>
    </source>
</evidence>
<feature type="transmembrane region" description="Helical" evidence="11">
    <location>
        <begin position="78"/>
        <end position="98"/>
    </location>
</feature>
<keyword evidence="13" id="KW-1185">Reference proteome</keyword>
<comment type="caution">
    <text evidence="12">The sequence shown here is derived from an EMBL/GenBank/DDBJ whole genome shotgun (WGS) entry which is preliminary data.</text>
</comment>
<feature type="transmembrane region" description="Helical" evidence="11">
    <location>
        <begin position="276"/>
        <end position="296"/>
    </location>
</feature>
<comment type="function">
    <text evidence="11">Peptidoglycan polymerase that is essential for cell wall elongation.</text>
</comment>
<keyword evidence="7 11" id="KW-0573">Peptidoglycan synthesis</keyword>
<dbReference type="InterPro" id="IPR011923">
    <property type="entry name" value="RodA/MrdB"/>
</dbReference>
<feature type="transmembrane region" description="Helical" evidence="11">
    <location>
        <begin position="165"/>
        <end position="184"/>
    </location>
</feature>
<dbReference type="HAMAP" id="MF_02079">
    <property type="entry name" value="PGT_RodA"/>
    <property type="match status" value="1"/>
</dbReference>
<evidence type="ECO:0000256" key="9">
    <source>
        <dbReference type="ARBA" id="ARBA00023136"/>
    </source>
</evidence>
<evidence type="ECO:0000256" key="11">
    <source>
        <dbReference type="HAMAP-Rule" id="MF_02079"/>
    </source>
</evidence>
<evidence type="ECO:0000256" key="5">
    <source>
        <dbReference type="ARBA" id="ARBA00022692"/>
    </source>
</evidence>
<keyword evidence="3 11" id="KW-0328">Glycosyltransferase</keyword>